<dbReference type="GO" id="GO:0003924">
    <property type="term" value="F:GTPase activity"/>
    <property type="evidence" value="ECO:0007669"/>
    <property type="project" value="UniProtKB-UniRule"/>
</dbReference>
<evidence type="ECO:0000313" key="13">
    <source>
        <dbReference type="EMBL" id="AFM03012.1"/>
    </source>
</evidence>
<dbReference type="GO" id="GO:0042802">
    <property type="term" value="F:identical protein binding"/>
    <property type="evidence" value="ECO:0007669"/>
    <property type="project" value="UniProtKB-ARBA"/>
</dbReference>
<keyword evidence="8 10" id="KW-0630">Potassium</keyword>
<dbReference type="Gene3D" id="3.30.1360.120">
    <property type="entry name" value="Probable tRNA modification gtpase trme, domain 1"/>
    <property type="match status" value="1"/>
</dbReference>
<dbReference type="InterPro" id="IPR025867">
    <property type="entry name" value="MnmE_helical"/>
</dbReference>
<feature type="binding site" evidence="10">
    <location>
        <position position="257"/>
    </location>
    <ligand>
        <name>K(+)</name>
        <dbReference type="ChEBI" id="CHEBI:29103"/>
    </ligand>
</feature>
<dbReference type="GO" id="GO:0005829">
    <property type="term" value="C:cytosol"/>
    <property type="evidence" value="ECO:0007669"/>
    <property type="project" value="TreeGrafter"/>
</dbReference>
<dbReference type="PANTHER" id="PTHR42714">
    <property type="entry name" value="TRNA MODIFICATION GTPASE GTPBP3"/>
    <property type="match status" value="1"/>
</dbReference>
<dbReference type="Pfam" id="PF10396">
    <property type="entry name" value="TrmE_N"/>
    <property type="match status" value="1"/>
</dbReference>
<dbReference type="InterPro" id="IPR027266">
    <property type="entry name" value="TrmE/GcvT-like"/>
</dbReference>
<dbReference type="CDD" id="cd14858">
    <property type="entry name" value="TrmE_N"/>
    <property type="match status" value="1"/>
</dbReference>
<evidence type="ECO:0000256" key="7">
    <source>
        <dbReference type="ARBA" id="ARBA00022842"/>
    </source>
</evidence>
<feature type="binding site" evidence="10">
    <location>
        <position position="258"/>
    </location>
    <ligand>
        <name>Mg(2+)</name>
        <dbReference type="ChEBI" id="CHEBI:18420"/>
    </ligand>
</feature>
<organism evidence="13 14">
    <name type="scientific">Bernardetia litoralis (strain ATCC 23117 / DSM 6794 / NBRC 15988 / NCIMB 1366 / Fx l1 / Sio-4)</name>
    <name type="common">Flexibacter litoralis</name>
    <dbReference type="NCBI Taxonomy" id="880071"/>
    <lineage>
        <taxon>Bacteria</taxon>
        <taxon>Pseudomonadati</taxon>
        <taxon>Bacteroidota</taxon>
        <taxon>Cytophagia</taxon>
        <taxon>Cytophagales</taxon>
        <taxon>Bernardetiaceae</taxon>
        <taxon>Bernardetia</taxon>
    </lineage>
</organism>
<dbReference type="Gene3D" id="1.20.120.430">
    <property type="entry name" value="tRNA modification GTPase MnmE domain 2"/>
    <property type="match status" value="1"/>
</dbReference>
<feature type="binding site" evidence="10">
    <location>
        <begin position="277"/>
        <end position="280"/>
    </location>
    <ligand>
        <name>GTP</name>
        <dbReference type="ChEBI" id="CHEBI:37565"/>
    </ligand>
</feature>
<evidence type="ECO:0000256" key="5">
    <source>
        <dbReference type="ARBA" id="ARBA00022741"/>
    </source>
</evidence>
<evidence type="ECO:0000313" key="14">
    <source>
        <dbReference type="Proteomes" id="UP000006054"/>
    </source>
</evidence>
<dbReference type="STRING" id="880071.Fleli_0545"/>
<comment type="function">
    <text evidence="10">Exhibits a very high intrinsic GTPase hydrolysis rate. Involved in the addition of a carboxymethylaminomethyl (cmnm) group at the wobble position (U34) of certain tRNAs, forming tRNA-cmnm(5)s(2)U34.</text>
</comment>
<dbReference type="HOGENOM" id="CLU_019624_4_1_10"/>
<comment type="caution">
    <text evidence="10">Lacks conserved residue(s) required for the propagation of feature annotation.</text>
</comment>
<dbReference type="GO" id="GO:0030488">
    <property type="term" value="P:tRNA methylation"/>
    <property type="evidence" value="ECO:0007669"/>
    <property type="project" value="TreeGrafter"/>
</dbReference>
<dbReference type="InterPro" id="IPR004520">
    <property type="entry name" value="GTPase_MnmE"/>
</dbReference>
<dbReference type="GO" id="GO:0046872">
    <property type="term" value="F:metal ion binding"/>
    <property type="evidence" value="ECO:0007669"/>
    <property type="project" value="UniProtKB-KW"/>
</dbReference>
<evidence type="ECO:0000256" key="6">
    <source>
        <dbReference type="ARBA" id="ARBA00022801"/>
    </source>
</evidence>
<dbReference type="InterPro" id="IPR027368">
    <property type="entry name" value="MnmE_dom2"/>
</dbReference>
<dbReference type="CDD" id="cd04164">
    <property type="entry name" value="trmE"/>
    <property type="match status" value="1"/>
</dbReference>
<keyword evidence="2 10" id="KW-0963">Cytoplasm</keyword>
<evidence type="ECO:0000256" key="8">
    <source>
        <dbReference type="ARBA" id="ARBA00022958"/>
    </source>
</evidence>
<dbReference type="Pfam" id="PF01926">
    <property type="entry name" value="MMR_HSR1"/>
    <property type="match status" value="1"/>
</dbReference>
<dbReference type="NCBIfam" id="TIGR00231">
    <property type="entry name" value="small_GTP"/>
    <property type="match status" value="1"/>
</dbReference>
<dbReference type="NCBIfam" id="NF003661">
    <property type="entry name" value="PRK05291.1-3"/>
    <property type="match status" value="1"/>
</dbReference>
<dbReference type="EMBL" id="CP003345">
    <property type="protein sequence ID" value="AFM03012.1"/>
    <property type="molecule type" value="Genomic_DNA"/>
</dbReference>
<reference evidence="14" key="1">
    <citation type="submission" date="2012-06" db="EMBL/GenBank/DDBJ databases">
        <title>The complete genome of Flexibacter litoralis DSM 6794.</title>
        <authorList>
            <person name="Lucas S."/>
            <person name="Copeland A."/>
            <person name="Lapidus A."/>
            <person name="Glavina del Rio T."/>
            <person name="Dalin E."/>
            <person name="Tice H."/>
            <person name="Bruce D."/>
            <person name="Goodwin L."/>
            <person name="Pitluck S."/>
            <person name="Peters L."/>
            <person name="Ovchinnikova G."/>
            <person name="Lu M."/>
            <person name="Kyrpides N."/>
            <person name="Mavromatis K."/>
            <person name="Ivanova N."/>
            <person name="Brettin T."/>
            <person name="Detter J.C."/>
            <person name="Han C."/>
            <person name="Larimer F."/>
            <person name="Land M."/>
            <person name="Hauser L."/>
            <person name="Markowitz V."/>
            <person name="Cheng J.-F."/>
            <person name="Hugenholtz P."/>
            <person name="Woyke T."/>
            <person name="Wu D."/>
            <person name="Spring S."/>
            <person name="Lang E."/>
            <person name="Kopitz M."/>
            <person name="Brambilla E."/>
            <person name="Klenk H.-P."/>
            <person name="Eisen J.A."/>
        </authorList>
    </citation>
    <scope>NUCLEOTIDE SEQUENCE [LARGE SCALE GENOMIC DNA]</scope>
    <source>
        <strain evidence="14">ATCC 23117 / DSM 6794 / NBRC 15988 / NCIMB 1366 / Sio-4</strain>
    </source>
</reference>
<dbReference type="PANTHER" id="PTHR42714:SF2">
    <property type="entry name" value="TRNA MODIFICATION GTPASE GTPBP3, MITOCHONDRIAL"/>
    <property type="match status" value="1"/>
</dbReference>
<keyword evidence="9 10" id="KW-0342">GTP-binding</keyword>
<evidence type="ECO:0000259" key="12">
    <source>
        <dbReference type="PROSITE" id="PS51709"/>
    </source>
</evidence>
<dbReference type="eggNOG" id="COG0486">
    <property type="taxonomic scope" value="Bacteria"/>
</dbReference>
<dbReference type="InterPro" id="IPR031168">
    <property type="entry name" value="G_TrmE"/>
</dbReference>
<evidence type="ECO:0000256" key="10">
    <source>
        <dbReference type="HAMAP-Rule" id="MF_00379"/>
    </source>
</evidence>
<dbReference type="InterPro" id="IPR027417">
    <property type="entry name" value="P-loop_NTPase"/>
</dbReference>
<feature type="binding site" evidence="10">
    <location>
        <position position="237"/>
    </location>
    <ligand>
        <name>Mg(2+)</name>
        <dbReference type="ChEBI" id="CHEBI:18420"/>
    </ligand>
</feature>
<feature type="binding site" evidence="10">
    <location>
        <position position="127"/>
    </location>
    <ligand>
        <name>(6S)-5-formyl-5,6,7,8-tetrahydrofolate</name>
        <dbReference type="ChEBI" id="CHEBI:57457"/>
    </ligand>
</feature>
<feature type="binding site" evidence="10">
    <location>
        <begin position="344"/>
        <end position="347"/>
    </location>
    <ligand>
        <name>GTP</name>
        <dbReference type="ChEBI" id="CHEBI:37565"/>
    </ligand>
</feature>
<dbReference type="Pfam" id="PF12631">
    <property type="entry name" value="MnmE_helical"/>
    <property type="match status" value="1"/>
</dbReference>
<comment type="cofactor">
    <cofactor evidence="10">
        <name>K(+)</name>
        <dbReference type="ChEBI" id="CHEBI:29103"/>
    </cofactor>
    <text evidence="10">Binds 1 potassium ion per subunit.</text>
</comment>
<dbReference type="InterPro" id="IPR005225">
    <property type="entry name" value="Small_GTP-bd"/>
</dbReference>
<evidence type="ECO:0000256" key="2">
    <source>
        <dbReference type="ARBA" id="ARBA00022490"/>
    </source>
</evidence>
<keyword evidence="4 10" id="KW-0479">Metal-binding</keyword>
<keyword evidence="5 10" id="KW-0547">Nucleotide-binding</keyword>
<dbReference type="RefSeq" id="WP_014796472.1">
    <property type="nucleotide sequence ID" value="NC_018018.1"/>
</dbReference>
<feature type="binding site" evidence="10">
    <location>
        <position position="26"/>
    </location>
    <ligand>
        <name>(6S)-5-formyl-5,6,7,8-tetrahydrofolate</name>
        <dbReference type="ChEBI" id="CHEBI:57457"/>
    </ligand>
</feature>
<dbReference type="GO" id="GO:0002098">
    <property type="term" value="P:tRNA wobble uridine modification"/>
    <property type="evidence" value="ECO:0007669"/>
    <property type="project" value="TreeGrafter"/>
</dbReference>
<dbReference type="EC" id="3.6.-.-" evidence="10"/>
<feature type="binding site" evidence="10">
    <location>
        <position position="87"/>
    </location>
    <ligand>
        <name>(6S)-5-formyl-5,6,7,8-tetrahydrofolate</name>
        <dbReference type="ChEBI" id="CHEBI:57457"/>
    </ligand>
</feature>
<dbReference type="InterPro" id="IPR006073">
    <property type="entry name" value="GTP-bd"/>
</dbReference>
<comment type="subcellular location">
    <subcellularLocation>
        <location evidence="10">Cytoplasm</location>
    </subcellularLocation>
</comment>
<keyword evidence="6 10" id="KW-0378">Hydrolase</keyword>
<evidence type="ECO:0000256" key="9">
    <source>
        <dbReference type="ARBA" id="ARBA00023134"/>
    </source>
</evidence>
<feature type="binding site" evidence="10">
    <location>
        <begin position="233"/>
        <end position="238"/>
    </location>
    <ligand>
        <name>GTP</name>
        <dbReference type="ChEBI" id="CHEBI:37565"/>
    </ligand>
</feature>
<dbReference type="InterPro" id="IPR018948">
    <property type="entry name" value="GTP-bd_TrmE_N"/>
</dbReference>
<accession>I4AGC7</accession>
<keyword evidence="7 10" id="KW-0460">Magnesium</keyword>
<dbReference type="FunFam" id="3.30.1360.120:FF:000003">
    <property type="entry name" value="tRNA modification GTPase MnmE"/>
    <property type="match status" value="1"/>
</dbReference>
<keyword evidence="14" id="KW-1185">Reference proteome</keyword>
<dbReference type="HAMAP" id="MF_00379">
    <property type="entry name" value="GTPase_MnmE"/>
    <property type="match status" value="1"/>
</dbReference>
<evidence type="ECO:0000256" key="4">
    <source>
        <dbReference type="ARBA" id="ARBA00022723"/>
    </source>
</evidence>
<feature type="domain" description="TrmE-type G" evidence="12">
    <location>
        <begin position="223"/>
        <end position="396"/>
    </location>
</feature>
<evidence type="ECO:0000256" key="3">
    <source>
        <dbReference type="ARBA" id="ARBA00022694"/>
    </source>
</evidence>
<name>I4AGC7_BERLS</name>
<evidence type="ECO:0000256" key="1">
    <source>
        <dbReference type="ARBA" id="ARBA00011043"/>
    </source>
</evidence>
<proteinExistence type="inferred from homology"/>
<dbReference type="KEGG" id="fli:Fleli_0545"/>
<feature type="binding site" evidence="10">
    <location>
        <position position="233"/>
    </location>
    <ligand>
        <name>K(+)</name>
        <dbReference type="ChEBI" id="CHEBI:29103"/>
    </ligand>
</feature>
<feature type="binding site" evidence="10">
    <location>
        <begin position="252"/>
        <end position="258"/>
    </location>
    <ligand>
        <name>GTP</name>
        <dbReference type="ChEBI" id="CHEBI:37565"/>
    </ligand>
</feature>
<dbReference type="PATRIC" id="fig|880071.3.peg.514"/>
<dbReference type="SUPFAM" id="SSF116878">
    <property type="entry name" value="TrmE connector domain"/>
    <property type="match status" value="1"/>
</dbReference>
<dbReference type="OrthoDB" id="9805918at2"/>
<gene>
    <name evidence="10" type="primary">mnmE</name>
    <name evidence="10" type="synonym">trmE</name>
    <name evidence="13" type="ordered locus">Fleli_0545</name>
</gene>
<dbReference type="PROSITE" id="PS51709">
    <property type="entry name" value="G_TRME"/>
    <property type="match status" value="1"/>
</dbReference>
<protein>
    <recommendedName>
        <fullName evidence="10">tRNA modification GTPase MnmE</fullName>
        <ecNumber evidence="10">3.6.-.-</ecNumber>
    </recommendedName>
</protein>
<dbReference type="NCBIfam" id="TIGR00450">
    <property type="entry name" value="mnmE_trmE_thdF"/>
    <property type="match status" value="1"/>
</dbReference>
<evidence type="ECO:0000256" key="11">
    <source>
        <dbReference type="RuleBase" id="RU003313"/>
    </source>
</evidence>
<comment type="similarity">
    <text evidence="1 10 11">Belongs to the TRAFAC class TrmE-Era-EngA-EngB-Septin-like GTPase superfamily. TrmE GTPase family.</text>
</comment>
<dbReference type="Gene3D" id="3.40.50.300">
    <property type="entry name" value="P-loop containing nucleotide triphosphate hydrolases"/>
    <property type="match status" value="1"/>
</dbReference>
<feature type="binding site" evidence="10">
    <location>
        <position position="254"/>
    </location>
    <ligand>
        <name>K(+)</name>
        <dbReference type="ChEBI" id="CHEBI:29103"/>
    </ligand>
</feature>
<dbReference type="SUPFAM" id="SSF52540">
    <property type="entry name" value="P-loop containing nucleoside triphosphate hydrolases"/>
    <property type="match status" value="1"/>
</dbReference>
<comment type="subunit">
    <text evidence="10">Homodimer. Heterotetramer of two MnmE and two MnmG subunits.</text>
</comment>
<dbReference type="AlphaFoldDB" id="I4AGC7"/>
<feature type="binding site" evidence="10">
    <location>
        <position position="474"/>
    </location>
    <ligand>
        <name>(6S)-5-formyl-5,6,7,8-tetrahydrofolate</name>
        <dbReference type="ChEBI" id="CHEBI:57457"/>
    </ligand>
</feature>
<feature type="binding site" evidence="10">
    <location>
        <position position="252"/>
    </location>
    <ligand>
        <name>K(+)</name>
        <dbReference type="ChEBI" id="CHEBI:29103"/>
    </ligand>
</feature>
<dbReference type="GO" id="GO:0005525">
    <property type="term" value="F:GTP binding"/>
    <property type="evidence" value="ECO:0007669"/>
    <property type="project" value="UniProtKB-UniRule"/>
</dbReference>
<keyword evidence="3 10" id="KW-0819">tRNA processing</keyword>
<sequence>MKFTDFSDTIIALSTPAGRGAIALVRLSGKDAILHTQTFFRGKNLLEQKTHTVHFGTIRNLENEILDEVVVTIFKTPNSFTKENVVEISCHGSPFIVKRIIQNFLDNSPVRYAKAGEFTQRAFLNGRFDLAQAEAVADLIAVDSAASHKVAISQLRGGFSSQIKELRQQLLDFVSLIELELDFGEEDVEFAEREKLTQLVKTIQTVIEQLLSSFELGNAIKNGVPTVIAGKPNAGKSTLLNALLNEEKAIVSEIAGTTRDFIEDEISIEGIAFRFIDTAGLRQTDDKVESIGVERARKKMTEASLILYVIDLAELFNQNTNKKEFFEEIKEVEELNINTLFVLNKADFWDKINNNSEFSWFNDWIKNSNTIFTQANNTTDKEDIEKLKYKILEVIQADNFNAGDTLVTNTRHYESLRNANLALDDVLNALEMGFTGDLLSLDLRTALEHLGSITGEVSNDEILGNIFGKFCIGK</sequence>
<dbReference type="Proteomes" id="UP000006054">
    <property type="component" value="Chromosome"/>
</dbReference>
<dbReference type="FunFam" id="3.40.50.300:FF:001376">
    <property type="entry name" value="tRNA modification GTPase MnmE"/>
    <property type="match status" value="1"/>
</dbReference>